<proteinExistence type="predicted"/>
<protein>
    <submittedName>
        <fullName evidence="1">Uncharacterized protein</fullName>
    </submittedName>
</protein>
<accession>A0A225E302</accession>
<organism evidence="1 2">
    <name type="scientific">Fimbriiglobus ruber</name>
    <dbReference type="NCBI Taxonomy" id="1908690"/>
    <lineage>
        <taxon>Bacteria</taxon>
        <taxon>Pseudomonadati</taxon>
        <taxon>Planctomycetota</taxon>
        <taxon>Planctomycetia</taxon>
        <taxon>Gemmatales</taxon>
        <taxon>Gemmataceae</taxon>
        <taxon>Fimbriiglobus</taxon>
    </lineage>
</organism>
<evidence type="ECO:0000313" key="2">
    <source>
        <dbReference type="Proteomes" id="UP000214646"/>
    </source>
</evidence>
<reference evidence="2" key="1">
    <citation type="submission" date="2017-06" db="EMBL/GenBank/DDBJ databases">
        <title>Genome analysis of Fimbriiglobus ruber SP5, the first member of the order Planctomycetales with confirmed chitinolytic capability.</title>
        <authorList>
            <person name="Ravin N.V."/>
            <person name="Rakitin A.L."/>
            <person name="Ivanova A.A."/>
            <person name="Beletsky A.V."/>
            <person name="Kulichevskaya I.S."/>
            <person name="Mardanov A.V."/>
            <person name="Dedysh S.N."/>
        </authorList>
    </citation>
    <scope>NUCLEOTIDE SEQUENCE [LARGE SCALE GENOMIC DNA]</scope>
    <source>
        <strain evidence="2">SP5</strain>
    </source>
</reference>
<dbReference type="Proteomes" id="UP000214646">
    <property type="component" value="Unassembled WGS sequence"/>
</dbReference>
<name>A0A225E302_9BACT</name>
<dbReference type="EMBL" id="NIDE01000003">
    <property type="protein sequence ID" value="OWK44456.1"/>
    <property type="molecule type" value="Genomic_DNA"/>
</dbReference>
<dbReference type="AlphaFoldDB" id="A0A225E302"/>
<keyword evidence="2" id="KW-1185">Reference proteome</keyword>
<sequence length="50" mass="5349">MFPPHARHISLDHDLERLCDGSDLVRGNAGLAARAPGAAAAMLARSRNRI</sequence>
<gene>
    <name evidence="1" type="ORF">FRUB_02388</name>
</gene>
<evidence type="ECO:0000313" key="1">
    <source>
        <dbReference type="EMBL" id="OWK44456.1"/>
    </source>
</evidence>
<comment type="caution">
    <text evidence="1">The sequence shown here is derived from an EMBL/GenBank/DDBJ whole genome shotgun (WGS) entry which is preliminary data.</text>
</comment>